<dbReference type="RefSeq" id="WP_038091532.1">
    <property type="nucleotide sequence ID" value="NZ_JMIR01000029.1"/>
</dbReference>
<gene>
    <name evidence="1" type="ORF">EL26_17700</name>
</gene>
<name>A0A074LNB7_9BACL</name>
<keyword evidence="2" id="KW-1185">Reference proteome</keyword>
<protein>
    <recommendedName>
        <fullName evidence="3">Tetratricopeptide repeat protein</fullName>
    </recommendedName>
</protein>
<evidence type="ECO:0000313" key="1">
    <source>
        <dbReference type="EMBL" id="KEO82005.1"/>
    </source>
</evidence>
<dbReference type="Proteomes" id="UP000027931">
    <property type="component" value="Unassembled WGS sequence"/>
</dbReference>
<sequence length="192" mass="21752">MSQTVLPKNVSDFIRMESGAQLLMMMLENALGHSLNRINPVDRANMEREYGHDLTVELDLEELINHLSLIRVVSNLNSRAEESLINYWASDDGSVFLADARRYVADALRIAPQGHPERGRAYKNFAYLLLARNKTNAACELIKRATDIFRQNGLVEPIDELLEMLSTRTETECKLMQENVAAVLREMEAEGS</sequence>
<evidence type="ECO:0008006" key="3">
    <source>
        <dbReference type="Google" id="ProtNLM"/>
    </source>
</evidence>
<dbReference type="EMBL" id="JMIR01000029">
    <property type="protein sequence ID" value="KEO82005.1"/>
    <property type="molecule type" value="Genomic_DNA"/>
</dbReference>
<evidence type="ECO:0000313" key="2">
    <source>
        <dbReference type="Proteomes" id="UP000027931"/>
    </source>
</evidence>
<dbReference type="SUPFAM" id="SSF48452">
    <property type="entry name" value="TPR-like"/>
    <property type="match status" value="1"/>
</dbReference>
<proteinExistence type="predicted"/>
<dbReference type="AlphaFoldDB" id="A0A074LNB7"/>
<reference evidence="1 2" key="1">
    <citation type="journal article" date="2013" name="Int. J. Syst. Evol. Microbiol.">
        <title>Tumebacillus flagellatus sp. nov., an alpha-amylase/pullulanase-producing bacterium isolated from cassava wastewater.</title>
        <authorList>
            <person name="Wang Q."/>
            <person name="Xie N."/>
            <person name="Qin Y."/>
            <person name="Shen N."/>
            <person name="Zhu J."/>
            <person name="Mi H."/>
            <person name="Huang R."/>
        </authorList>
    </citation>
    <scope>NUCLEOTIDE SEQUENCE [LARGE SCALE GENOMIC DNA]</scope>
    <source>
        <strain evidence="1 2">GST4</strain>
    </source>
</reference>
<accession>A0A074LNB7</accession>
<dbReference type="OrthoDB" id="2383263at2"/>
<comment type="caution">
    <text evidence="1">The sequence shown here is derived from an EMBL/GenBank/DDBJ whole genome shotgun (WGS) entry which is preliminary data.</text>
</comment>
<organism evidence="1 2">
    <name type="scientific">Tumebacillus flagellatus</name>
    <dbReference type="NCBI Taxonomy" id="1157490"/>
    <lineage>
        <taxon>Bacteria</taxon>
        <taxon>Bacillati</taxon>
        <taxon>Bacillota</taxon>
        <taxon>Bacilli</taxon>
        <taxon>Bacillales</taxon>
        <taxon>Alicyclobacillaceae</taxon>
        <taxon>Tumebacillus</taxon>
    </lineage>
</organism>
<dbReference type="InterPro" id="IPR011990">
    <property type="entry name" value="TPR-like_helical_dom_sf"/>
</dbReference>